<comment type="similarity">
    <text evidence="1">Belongs to the guanylate kinase family.</text>
</comment>
<dbReference type="Proteomes" id="UP000265427">
    <property type="component" value="Unassembled WGS sequence"/>
</dbReference>
<evidence type="ECO:0000256" key="2">
    <source>
        <dbReference type="ARBA" id="ARBA00022679"/>
    </source>
</evidence>
<dbReference type="GO" id="GO:0005829">
    <property type="term" value="C:cytosol"/>
    <property type="evidence" value="ECO:0007669"/>
    <property type="project" value="TreeGrafter"/>
</dbReference>
<evidence type="ECO:0000256" key="1">
    <source>
        <dbReference type="ARBA" id="ARBA00005790"/>
    </source>
</evidence>
<feature type="domain" description="Guanylate kinase-like" evidence="4">
    <location>
        <begin position="83"/>
        <end position="222"/>
    </location>
</feature>
<reference evidence="5 6" key="1">
    <citation type="submission" date="2018-08" db="EMBL/GenBank/DDBJ databases">
        <title>Aphanomyces genome sequencing and annotation.</title>
        <authorList>
            <person name="Minardi D."/>
            <person name="Oidtmann B."/>
            <person name="Van Der Giezen M."/>
            <person name="Studholme D.J."/>
        </authorList>
    </citation>
    <scope>NUCLEOTIDE SEQUENCE [LARGE SCALE GENOMIC DNA]</scope>
    <source>
        <strain evidence="5 6">Kv</strain>
    </source>
</reference>
<evidence type="ECO:0000256" key="3">
    <source>
        <dbReference type="ARBA" id="ARBA00022777"/>
    </source>
</evidence>
<evidence type="ECO:0000259" key="4">
    <source>
        <dbReference type="PROSITE" id="PS50052"/>
    </source>
</evidence>
<dbReference type="InterPro" id="IPR008144">
    <property type="entry name" value="Guanylate_kin-like_dom"/>
</dbReference>
<comment type="caution">
    <text evidence="5">The sequence shown here is derived from an EMBL/GenBank/DDBJ whole genome shotgun (WGS) entry which is preliminary data.</text>
</comment>
<dbReference type="PROSITE" id="PS50052">
    <property type="entry name" value="GUANYLATE_KINASE_2"/>
    <property type="match status" value="1"/>
</dbReference>
<gene>
    <name evidence="5" type="ORF">DYB36_003641</name>
</gene>
<dbReference type="CDD" id="cd00071">
    <property type="entry name" value="GMPK"/>
    <property type="match status" value="1"/>
</dbReference>
<dbReference type="CDD" id="cd22973">
    <property type="entry name" value="DD_CATIP"/>
    <property type="match status" value="1"/>
</dbReference>
<dbReference type="SMART" id="SM00072">
    <property type="entry name" value="GuKc"/>
    <property type="match status" value="1"/>
</dbReference>
<proteinExistence type="inferred from homology"/>
<name>A0A397AGM6_APHAT</name>
<keyword evidence="3" id="KW-0418">Kinase</keyword>
<dbReference type="GO" id="GO:0004385">
    <property type="term" value="F:GMP kinase activity"/>
    <property type="evidence" value="ECO:0007669"/>
    <property type="project" value="TreeGrafter"/>
</dbReference>
<dbReference type="VEuPathDB" id="FungiDB:H257_00017"/>
<organism evidence="5 6">
    <name type="scientific">Aphanomyces astaci</name>
    <name type="common">Crayfish plague agent</name>
    <dbReference type="NCBI Taxonomy" id="112090"/>
    <lineage>
        <taxon>Eukaryota</taxon>
        <taxon>Sar</taxon>
        <taxon>Stramenopiles</taxon>
        <taxon>Oomycota</taxon>
        <taxon>Saprolegniomycetes</taxon>
        <taxon>Saprolegniales</taxon>
        <taxon>Verrucalvaceae</taxon>
        <taxon>Aphanomyces</taxon>
    </lineage>
</organism>
<dbReference type="Gene3D" id="1.20.890.10">
    <property type="entry name" value="cAMP-dependent protein kinase regulatory subunit, dimerization-anchoring domain"/>
    <property type="match status" value="1"/>
</dbReference>
<dbReference type="PANTHER" id="PTHR23117">
    <property type="entry name" value="GUANYLATE KINASE-RELATED"/>
    <property type="match status" value="1"/>
</dbReference>
<dbReference type="Pfam" id="PF02197">
    <property type="entry name" value="RIIa"/>
    <property type="match status" value="1"/>
</dbReference>
<dbReference type="InterPro" id="IPR047501">
    <property type="entry name" value="DD_CATIP"/>
</dbReference>
<dbReference type="InterPro" id="IPR008145">
    <property type="entry name" value="GK/Ca_channel_bsu"/>
</dbReference>
<accession>A0A397AGM6</accession>
<dbReference type="InterPro" id="IPR003117">
    <property type="entry name" value="cAMP_dep_PK_reg_su_I/II_a/b"/>
</dbReference>
<dbReference type="InterPro" id="IPR027417">
    <property type="entry name" value="P-loop_NTPase"/>
</dbReference>
<dbReference type="SUPFAM" id="SSF52540">
    <property type="entry name" value="P-loop containing nucleoside triphosphate hydrolases"/>
    <property type="match status" value="1"/>
</dbReference>
<evidence type="ECO:0000313" key="6">
    <source>
        <dbReference type="Proteomes" id="UP000265427"/>
    </source>
</evidence>
<evidence type="ECO:0000313" key="5">
    <source>
        <dbReference type="EMBL" id="RHY04929.1"/>
    </source>
</evidence>
<protein>
    <recommendedName>
        <fullName evidence="4">Guanylate kinase-like domain-containing protein</fullName>
    </recommendedName>
</protein>
<sequence>MDKGVQSLTFEELSILNERKEEIKHDHNAYLDGHPELKTLLSSFMSAVLIEKPSDVLGFAKDHFDALKPIKISQHPYPMRFLGEVDGVAYNFVTADEFESHVQSNAFLEFAYVHGNGYGTSVRAVEEVQTQEKICILDIDIQGVQQVKKSSSKMKFLFIAPPSMSDLEKRLRGRGTEAEEKVTLRLANAKAEMDFAAQGHFDKVLVNNDLDEAFAELEETMAEWYPQFRFK</sequence>
<dbReference type="Gene3D" id="3.40.50.300">
    <property type="entry name" value="P-loop containing nucleotide triphosphate hydrolases"/>
    <property type="match status" value="1"/>
</dbReference>
<dbReference type="PANTHER" id="PTHR23117:SF13">
    <property type="entry name" value="GUANYLATE KINASE"/>
    <property type="match status" value="1"/>
</dbReference>
<dbReference type="SUPFAM" id="SSF47391">
    <property type="entry name" value="Dimerization-anchoring domain of cAMP-dependent PK regulatory subunit"/>
    <property type="match status" value="1"/>
</dbReference>
<keyword evidence="2" id="KW-0808">Transferase</keyword>
<dbReference type="AlphaFoldDB" id="A0A397AGM6"/>
<dbReference type="EMBL" id="QUSZ01006695">
    <property type="protein sequence ID" value="RHY04929.1"/>
    <property type="molecule type" value="Genomic_DNA"/>
</dbReference>
<dbReference type="Pfam" id="PF00625">
    <property type="entry name" value="Guanylate_kin"/>
    <property type="match status" value="1"/>
</dbReference>